<dbReference type="InterPro" id="IPR008557">
    <property type="entry name" value="PhoX"/>
</dbReference>
<dbReference type="Pfam" id="PF05787">
    <property type="entry name" value="PhoX"/>
    <property type="match status" value="1"/>
</dbReference>
<organism evidence="2 3">
    <name type="scientific">Seminavis robusta</name>
    <dbReference type="NCBI Taxonomy" id="568900"/>
    <lineage>
        <taxon>Eukaryota</taxon>
        <taxon>Sar</taxon>
        <taxon>Stramenopiles</taxon>
        <taxon>Ochrophyta</taxon>
        <taxon>Bacillariophyta</taxon>
        <taxon>Bacillariophyceae</taxon>
        <taxon>Bacillariophycidae</taxon>
        <taxon>Naviculales</taxon>
        <taxon>Naviculaceae</taxon>
        <taxon>Seminavis</taxon>
    </lineage>
</organism>
<evidence type="ECO:0000256" key="1">
    <source>
        <dbReference type="SAM" id="SignalP"/>
    </source>
</evidence>
<feature type="signal peptide" evidence="1">
    <location>
        <begin position="1"/>
        <end position="16"/>
    </location>
</feature>
<protein>
    <submittedName>
        <fullName evidence="2">Alkaline phosphatase</fullName>
    </submittedName>
</protein>
<gene>
    <name evidence="2" type="ORF">SEMRO_612_G175450.1</name>
</gene>
<evidence type="ECO:0000313" key="3">
    <source>
        <dbReference type="Proteomes" id="UP001153069"/>
    </source>
</evidence>
<feature type="chain" id="PRO_5040147866" evidence="1">
    <location>
        <begin position="17"/>
        <end position="635"/>
    </location>
</feature>
<dbReference type="AlphaFoldDB" id="A0A9N8E4K4"/>
<keyword evidence="1" id="KW-0732">Signal</keyword>
<dbReference type="PANTHER" id="PTHR35399:SF2">
    <property type="entry name" value="DUF839 DOMAIN-CONTAINING PROTEIN"/>
    <property type="match status" value="1"/>
</dbReference>
<evidence type="ECO:0000313" key="2">
    <source>
        <dbReference type="EMBL" id="CAB9513780.1"/>
    </source>
</evidence>
<sequence length="635" mass="69525">MFIRSLALLGLAPAFAQVTVDFHMEPVAVPETGAEKHSNIATAQVTLNDVVYETSYVDILRSGDSVDGVVFGAVLDENQTTVYAYPMDDSYVEQPLAAGVAGLAPVEATTEPLISNIPDFTSLIKIHNESFATEFAMFAHFETPLPASIYRINVDFSDTCSVEVDSLEAVDFSAWGGLWEPCSAKVTPWNTHLGSEEHEPDAKLLTTDYATFMESYNDGDPSAMNIIHFMRYFGWYAKDLTDDASFDALKAKFNPYHYGHVTELSVNEAGDTYAHKWYTTGRVSIENPEIMGDNKTIYIADDANFGILTRFVMDEALDMSSGSLYAAKWNQRILADTDPAVSRTYGGVEWDLDWIELGSATQDELLALAEGLTWDQIFEEGTLTDGACATGFTYVKAGWGLVKEECLMVKTGMETAAAFFETRRYAAMLGASAELQSTEGLAFVPSEMKFYAAMSKVTGGMDETVEPLGDIAIPANPCGCVFQFDVGPTYELTVARAFLCGEYTADSDPPLDPLNSCSTESIASPDNLFYMGHVDNGPHRLLIAEDTSHHQNDYLWSYNFETEEMTRILSSVYGSQITSPGFFSDDKGCYLLMAVVPHPYKKSDKEMVNDAGNTLGLAGSVGYIGPIGSRSTDEL</sequence>
<accession>A0A9N8E4K4</accession>
<name>A0A9N8E4K4_9STRA</name>
<dbReference type="PANTHER" id="PTHR35399">
    <property type="entry name" value="SLR8030 PROTEIN"/>
    <property type="match status" value="1"/>
</dbReference>
<comment type="caution">
    <text evidence="2">The sequence shown here is derived from an EMBL/GenBank/DDBJ whole genome shotgun (WGS) entry which is preliminary data.</text>
</comment>
<dbReference type="EMBL" id="CAICTM010000611">
    <property type="protein sequence ID" value="CAB9513780.1"/>
    <property type="molecule type" value="Genomic_DNA"/>
</dbReference>
<dbReference type="Proteomes" id="UP001153069">
    <property type="component" value="Unassembled WGS sequence"/>
</dbReference>
<dbReference type="OrthoDB" id="10265760at2759"/>
<keyword evidence="3" id="KW-1185">Reference proteome</keyword>
<proteinExistence type="predicted"/>
<reference evidence="2" key="1">
    <citation type="submission" date="2020-06" db="EMBL/GenBank/DDBJ databases">
        <authorList>
            <consortium name="Plant Systems Biology data submission"/>
        </authorList>
    </citation>
    <scope>NUCLEOTIDE SEQUENCE</scope>
    <source>
        <strain evidence="2">D6</strain>
    </source>
</reference>